<sequence length="364" mass="42474">MSRFHQRVPIALVLIPCLFIFVIEVNNRSEMKRLEQSLQRLEGLVIRSQNRLVDGLMETHQNMKDVSKNRPMNQPDSRHLEQIRRQDVITRVCARHRKKKSPEKYIGTSSQYSQSITKKFIIEEKSKTVFCFNHKVASSTWMTFYAKVDNDPRFLADMERTGMSYKIGEKLGPSSATEVVEKLGSGNYFSFLVVRHPFDRILSAYRDRIVSNPCCAQAIQHVPKIFEAHQLPISDVLDAEGCVKTHPTFQQFLEYLIKFPRKHDVHWISFAKNCAPCLLDYDAVIKLESAQEDQEYVLQQSGLDQFASLELKHPTLGGKTENHRKEFFSQVHCDVVKRLHVLFESDFELFEYDPQPFFDMCRQY</sequence>
<gene>
    <name evidence="10" type="ORF">TCAL_09643</name>
</gene>
<evidence type="ECO:0000313" key="10">
    <source>
        <dbReference type="EMBL" id="TRY70203.1"/>
    </source>
</evidence>
<evidence type="ECO:0000256" key="1">
    <source>
        <dbReference type="ARBA" id="ARBA00004323"/>
    </source>
</evidence>
<dbReference type="Proteomes" id="UP000318571">
    <property type="component" value="Chromosome 9"/>
</dbReference>
<evidence type="ECO:0000256" key="9">
    <source>
        <dbReference type="RuleBase" id="RU364020"/>
    </source>
</evidence>
<keyword evidence="4 9" id="KW-0812">Transmembrane</keyword>
<keyword evidence="5 9" id="KW-1133">Transmembrane helix</keyword>
<dbReference type="STRING" id="6832.A0A553NXP7"/>
<dbReference type="EMBL" id="VCGU01000009">
    <property type="protein sequence ID" value="TRY70203.1"/>
    <property type="molecule type" value="Genomic_DNA"/>
</dbReference>
<dbReference type="InterPro" id="IPR005331">
    <property type="entry name" value="Sulfotransferase"/>
</dbReference>
<dbReference type="AlphaFoldDB" id="A0A553NXP7"/>
<comment type="subcellular location">
    <subcellularLocation>
        <location evidence="1 9">Golgi apparatus membrane</location>
        <topology evidence="1 9">Single-pass type II membrane protein</topology>
    </subcellularLocation>
</comment>
<evidence type="ECO:0000256" key="5">
    <source>
        <dbReference type="ARBA" id="ARBA00022989"/>
    </source>
</evidence>
<keyword evidence="9" id="KW-0119">Carbohydrate metabolism</keyword>
<comment type="caution">
    <text evidence="10">The sequence shown here is derived from an EMBL/GenBank/DDBJ whole genome shotgun (WGS) entry which is preliminary data.</text>
</comment>
<evidence type="ECO:0000256" key="4">
    <source>
        <dbReference type="ARBA" id="ARBA00022692"/>
    </source>
</evidence>
<protein>
    <recommendedName>
        <fullName evidence="9">Carbohydrate sulfotransferase</fullName>
        <ecNumber evidence="9">2.8.2.-</ecNumber>
    </recommendedName>
</protein>
<accession>A0A553NXP7</accession>
<dbReference type="OMA" id="VASSTWM"/>
<keyword evidence="11" id="KW-1185">Reference proteome</keyword>
<reference evidence="10 11" key="1">
    <citation type="journal article" date="2018" name="Nat. Ecol. Evol.">
        <title>Genomic signatures of mitonuclear coevolution across populations of Tigriopus californicus.</title>
        <authorList>
            <person name="Barreto F.S."/>
            <person name="Watson E.T."/>
            <person name="Lima T.G."/>
            <person name="Willett C.S."/>
            <person name="Edmands S."/>
            <person name="Li W."/>
            <person name="Burton R.S."/>
        </authorList>
    </citation>
    <scope>NUCLEOTIDE SEQUENCE [LARGE SCALE GENOMIC DNA]</scope>
    <source>
        <strain evidence="10 11">San Diego</strain>
    </source>
</reference>
<organism evidence="10 11">
    <name type="scientific">Tigriopus californicus</name>
    <name type="common">Marine copepod</name>
    <dbReference type="NCBI Taxonomy" id="6832"/>
    <lineage>
        <taxon>Eukaryota</taxon>
        <taxon>Metazoa</taxon>
        <taxon>Ecdysozoa</taxon>
        <taxon>Arthropoda</taxon>
        <taxon>Crustacea</taxon>
        <taxon>Multicrustacea</taxon>
        <taxon>Hexanauplia</taxon>
        <taxon>Copepoda</taxon>
        <taxon>Harpacticoida</taxon>
        <taxon>Harpacticidae</taxon>
        <taxon>Tigriopus</taxon>
    </lineage>
</organism>
<keyword evidence="9" id="KW-0735">Signal-anchor</keyword>
<evidence type="ECO:0000256" key="2">
    <source>
        <dbReference type="ARBA" id="ARBA00006339"/>
    </source>
</evidence>
<dbReference type="Pfam" id="PF03567">
    <property type="entry name" value="Sulfotransfer_2"/>
    <property type="match status" value="1"/>
</dbReference>
<evidence type="ECO:0000256" key="8">
    <source>
        <dbReference type="ARBA" id="ARBA00023180"/>
    </source>
</evidence>
<name>A0A553NXP7_TIGCA</name>
<dbReference type="InterPro" id="IPR018011">
    <property type="entry name" value="Carb_sulfotrans_8-10"/>
</dbReference>
<dbReference type="EC" id="2.8.2.-" evidence="9"/>
<evidence type="ECO:0000256" key="6">
    <source>
        <dbReference type="ARBA" id="ARBA00023034"/>
    </source>
</evidence>
<dbReference type="GO" id="GO:0008146">
    <property type="term" value="F:sulfotransferase activity"/>
    <property type="evidence" value="ECO:0007669"/>
    <property type="project" value="InterPro"/>
</dbReference>
<keyword evidence="7 9" id="KW-0472">Membrane</keyword>
<feature type="transmembrane region" description="Helical" evidence="9">
    <location>
        <begin position="6"/>
        <end position="23"/>
    </location>
</feature>
<comment type="similarity">
    <text evidence="2 9">Belongs to the sulfotransferase 2 family.</text>
</comment>
<keyword evidence="3 9" id="KW-0808">Transferase</keyword>
<keyword evidence="8 9" id="KW-0325">Glycoprotein</keyword>
<dbReference type="PANTHER" id="PTHR12137:SF54">
    <property type="entry name" value="CARBOHYDRATE SULFOTRANSFERASE"/>
    <property type="match status" value="1"/>
</dbReference>
<evidence type="ECO:0000256" key="3">
    <source>
        <dbReference type="ARBA" id="ARBA00022679"/>
    </source>
</evidence>
<dbReference type="GO" id="GO:0000139">
    <property type="term" value="C:Golgi membrane"/>
    <property type="evidence" value="ECO:0007669"/>
    <property type="project" value="UniProtKB-SubCell"/>
</dbReference>
<evidence type="ECO:0000256" key="7">
    <source>
        <dbReference type="ARBA" id="ARBA00023136"/>
    </source>
</evidence>
<dbReference type="PANTHER" id="PTHR12137">
    <property type="entry name" value="CARBOHYDRATE SULFOTRANSFERASE"/>
    <property type="match status" value="1"/>
</dbReference>
<dbReference type="GO" id="GO:0016051">
    <property type="term" value="P:carbohydrate biosynthetic process"/>
    <property type="evidence" value="ECO:0007669"/>
    <property type="project" value="InterPro"/>
</dbReference>
<dbReference type="OrthoDB" id="2019940at2759"/>
<evidence type="ECO:0000313" key="11">
    <source>
        <dbReference type="Proteomes" id="UP000318571"/>
    </source>
</evidence>
<keyword evidence="6 9" id="KW-0333">Golgi apparatus</keyword>
<proteinExistence type="inferred from homology"/>